<comment type="caution">
    <text evidence="1">The sequence shown here is derived from an EMBL/GenBank/DDBJ whole genome shotgun (WGS) entry which is preliminary data.</text>
</comment>
<reference evidence="1 2" key="1">
    <citation type="submission" date="2020-12" db="EMBL/GenBank/DDBJ databases">
        <title>Concerted genomic and epigenomic changes stabilize Arabidopsis allopolyploids.</title>
        <authorList>
            <person name="Chen Z."/>
        </authorList>
    </citation>
    <scope>NUCLEOTIDE SEQUENCE [LARGE SCALE GENOMIC DNA]</scope>
    <source>
        <strain evidence="1">Allo738</strain>
        <tissue evidence="1">Leaf</tissue>
    </source>
</reference>
<evidence type="ECO:0000313" key="1">
    <source>
        <dbReference type="EMBL" id="KAG7603791.1"/>
    </source>
</evidence>
<keyword evidence="2" id="KW-1185">Reference proteome</keyword>
<proteinExistence type="predicted"/>
<name>A0A8T2D9S9_9BRAS</name>
<protein>
    <submittedName>
        <fullName evidence="1">Uncharacterized protein</fullName>
    </submittedName>
</protein>
<dbReference type="EMBL" id="JAEFBK010000005">
    <property type="protein sequence ID" value="KAG7603791.1"/>
    <property type="molecule type" value="Genomic_DNA"/>
</dbReference>
<feature type="non-terminal residue" evidence="1">
    <location>
        <position position="1"/>
    </location>
</feature>
<organism evidence="1 2">
    <name type="scientific">Arabidopsis thaliana x Arabidopsis arenosa</name>
    <dbReference type="NCBI Taxonomy" id="1240361"/>
    <lineage>
        <taxon>Eukaryota</taxon>
        <taxon>Viridiplantae</taxon>
        <taxon>Streptophyta</taxon>
        <taxon>Embryophyta</taxon>
        <taxon>Tracheophyta</taxon>
        <taxon>Spermatophyta</taxon>
        <taxon>Magnoliopsida</taxon>
        <taxon>eudicotyledons</taxon>
        <taxon>Gunneridae</taxon>
        <taxon>Pentapetalae</taxon>
        <taxon>rosids</taxon>
        <taxon>malvids</taxon>
        <taxon>Brassicales</taxon>
        <taxon>Brassicaceae</taxon>
        <taxon>Camelineae</taxon>
        <taxon>Arabidopsis</taxon>
    </lineage>
</organism>
<gene>
    <name evidence="1" type="ORF">ISN45_At05g027470</name>
</gene>
<accession>A0A8T2D9S9</accession>
<evidence type="ECO:0000313" key="2">
    <source>
        <dbReference type="Proteomes" id="UP000694240"/>
    </source>
</evidence>
<sequence length="43" mass="5146">ILERDAYQVRNWLVSSRLVSKNRRVDDVELRDTAAEEILQIKF</sequence>
<dbReference type="Proteomes" id="UP000694240">
    <property type="component" value="Chromosome 5"/>
</dbReference>
<dbReference type="AlphaFoldDB" id="A0A8T2D9S9"/>